<dbReference type="Gene3D" id="3.10.120.10">
    <property type="entry name" value="Cytochrome b5-like heme/steroid binding domain"/>
    <property type="match status" value="1"/>
</dbReference>
<dbReference type="EMBL" id="JAEPRA010000026">
    <property type="protein sequence ID" value="KAG2172135.1"/>
    <property type="molecule type" value="Genomic_DNA"/>
</dbReference>
<dbReference type="FunFam" id="3.10.120.10:FF:000003">
    <property type="entry name" value="membrane-associated progesterone receptor component 1"/>
    <property type="match status" value="1"/>
</dbReference>
<dbReference type="InterPro" id="IPR050577">
    <property type="entry name" value="MAPR/NEUFC/NENF-like"/>
</dbReference>
<dbReference type="Pfam" id="PF00173">
    <property type="entry name" value="Cyt-b5"/>
    <property type="match status" value="1"/>
</dbReference>
<dbReference type="AlphaFoldDB" id="A0A8H7PED8"/>
<evidence type="ECO:0000256" key="3">
    <source>
        <dbReference type="SAM" id="Phobius"/>
    </source>
</evidence>
<gene>
    <name evidence="5" type="ORF">INT44_006604</name>
</gene>
<keyword evidence="3" id="KW-0472">Membrane</keyword>
<dbReference type="PANTHER" id="PTHR10281:SF76">
    <property type="entry name" value="CALCUTTA CUP-RELATED"/>
    <property type="match status" value="1"/>
</dbReference>
<protein>
    <recommendedName>
        <fullName evidence="4">Cytochrome b5 heme-binding domain-containing protein</fullName>
    </recommendedName>
</protein>
<evidence type="ECO:0000256" key="1">
    <source>
        <dbReference type="ARBA" id="ARBA00038357"/>
    </source>
</evidence>
<dbReference type="Proteomes" id="UP000612746">
    <property type="component" value="Unassembled WGS sequence"/>
</dbReference>
<keyword evidence="3" id="KW-1133">Transmembrane helix</keyword>
<comment type="caution">
    <text evidence="5">The sequence shown here is derived from an EMBL/GenBank/DDBJ whole genome shotgun (WGS) entry which is preliminary data.</text>
</comment>
<dbReference type="PANTHER" id="PTHR10281">
    <property type="entry name" value="MEMBRANE-ASSOCIATED PROGESTERONE RECEPTOR COMPONENT-RELATED"/>
    <property type="match status" value="1"/>
</dbReference>
<feature type="region of interest" description="Disordered" evidence="2">
    <location>
        <begin position="210"/>
        <end position="238"/>
    </location>
</feature>
<dbReference type="GO" id="GO:0020037">
    <property type="term" value="F:heme binding"/>
    <property type="evidence" value="ECO:0007669"/>
    <property type="project" value="UniProtKB-ARBA"/>
</dbReference>
<keyword evidence="6" id="KW-1185">Reference proteome</keyword>
<dbReference type="GO" id="GO:0016020">
    <property type="term" value="C:membrane"/>
    <property type="evidence" value="ECO:0007669"/>
    <property type="project" value="TreeGrafter"/>
</dbReference>
<feature type="compositionally biased region" description="Basic and acidic residues" evidence="2">
    <location>
        <begin position="227"/>
        <end position="238"/>
    </location>
</feature>
<dbReference type="OrthoDB" id="10257697at2759"/>
<dbReference type="InterPro" id="IPR001199">
    <property type="entry name" value="Cyt_B5-like_heme/steroid-bd"/>
</dbReference>
<sequence>MSAIQRKRPASTSKREPEPRSVSSEPPKSGGLFMLAFNIVTWGIVLFFVSSFLITDSWTWGYRGKWVNVNTWIPVSTDTLKKMGRKNRAVLKPIPSAFPQKKQIELTEQELAKYDGTNPSLPVYIAIDGEVFDVTKGKGWYTPGGSYHFFAGRDAARAYATGCFKEHLTHDLRGLGEHQLKSIEHWKKFYDNHHNYFKIGTVKHVPIDPKSPIPASCDKAMPQKPKRQQDDESKGNQK</sequence>
<feature type="transmembrane region" description="Helical" evidence="3">
    <location>
        <begin position="32"/>
        <end position="55"/>
    </location>
</feature>
<comment type="similarity">
    <text evidence="1">Belongs to the cytochrome b5 family. MAPR subfamily.</text>
</comment>
<feature type="domain" description="Cytochrome b5 heme-binding" evidence="4">
    <location>
        <begin position="106"/>
        <end position="203"/>
    </location>
</feature>
<dbReference type="SUPFAM" id="SSF55856">
    <property type="entry name" value="Cytochrome b5-like heme/steroid binding domain"/>
    <property type="match status" value="1"/>
</dbReference>
<evidence type="ECO:0000259" key="4">
    <source>
        <dbReference type="SMART" id="SM01117"/>
    </source>
</evidence>
<reference evidence="5" key="1">
    <citation type="submission" date="2020-12" db="EMBL/GenBank/DDBJ databases">
        <title>Metabolic potential, ecology and presence of endohyphal bacteria is reflected in genomic diversity of Mucoromycotina.</title>
        <authorList>
            <person name="Muszewska A."/>
            <person name="Okrasinska A."/>
            <person name="Steczkiewicz K."/>
            <person name="Drgas O."/>
            <person name="Orlowska M."/>
            <person name="Perlinska-Lenart U."/>
            <person name="Aleksandrzak-Piekarczyk T."/>
            <person name="Szatraj K."/>
            <person name="Zielenkiewicz U."/>
            <person name="Pilsyk S."/>
            <person name="Malc E."/>
            <person name="Mieczkowski P."/>
            <person name="Kruszewska J.S."/>
            <person name="Biernat P."/>
            <person name="Pawlowska J."/>
        </authorList>
    </citation>
    <scope>NUCLEOTIDE SEQUENCE</scope>
    <source>
        <strain evidence="5">WA0000051536</strain>
    </source>
</reference>
<dbReference type="SMART" id="SM01117">
    <property type="entry name" value="Cyt-b5"/>
    <property type="match status" value="1"/>
</dbReference>
<evidence type="ECO:0000256" key="2">
    <source>
        <dbReference type="SAM" id="MobiDB-lite"/>
    </source>
</evidence>
<dbReference type="GO" id="GO:0012505">
    <property type="term" value="C:endomembrane system"/>
    <property type="evidence" value="ECO:0007669"/>
    <property type="project" value="TreeGrafter"/>
</dbReference>
<evidence type="ECO:0000313" key="6">
    <source>
        <dbReference type="Proteomes" id="UP000612746"/>
    </source>
</evidence>
<proteinExistence type="inferred from homology"/>
<organism evidence="5 6">
    <name type="scientific">Umbelopsis vinacea</name>
    <dbReference type="NCBI Taxonomy" id="44442"/>
    <lineage>
        <taxon>Eukaryota</taxon>
        <taxon>Fungi</taxon>
        <taxon>Fungi incertae sedis</taxon>
        <taxon>Mucoromycota</taxon>
        <taxon>Mucoromycotina</taxon>
        <taxon>Umbelopsidomycetes</taxon>
        <taxon>Umbelopsidales</taxon>
        <taxon>Umbelopsidaceae</taxon>
        <taxon>Umbelopsis</taxon>
    </lineage>
</organism>
<evidence type="ECO:0000313" key="5">
    <source>
        <dbReference type="EMBL" id="KAG2172135.1"/>
    </source>
</evidence>
<name>A0A8H7PED8_9FUNG</name>
<dbReference type="InterPro" id="IPR036400">
    <property type="entry name" value="Cyt_B5-like_heme/steroid_sf"/>
</dbReference>
<feature type="region of interest" description="Disordered" evidence="2">
    <location>
        <begin position="1"/>
        <end position="26"/>
    </location>
</feature>
<accession>A0A8H7PED8</accession>
<keyword evidence="3" id="KW-0812">Transmembrane</keyword>